<reference evidence="1" key="1">
    <citation type="journal article" date="2021" name="Microbiol. Resour. Announc.">
        <title>Genome Sequence of Lymphocystis Disease Virus 2 LCDV-JP_Oita_2018, Isolated from a Diseased Japanese Flounder (Paralichthys olivaceus) in Japan.</title>
        <authorList>
            <person name="Kawato S."/>
            <person name="Nozaki R."/>
            <person name="Hirono I."/>
            <person name="Kondo H."/>
        </authorList>
    </citation>
    <scope>NUCLEOTIDE SEQUENCE</scope>
    <source>
        <strain evidence="1">LCDV-JP_Oita_2018</strain>
    </source>
</reference>
<organism evidence="1">
    <name type="scientific">Lymphocystis disease virus 2</name>
    <dbReference type="NCBI Taxonomy" id="159183"/>
    <lineage>
        <taxon>Viruses</taxon>
        <taxon>Varidnaviria</taxon>
        <taxon>Bamfordvirae</taxon>
        <taxon>Nucleocytoviricota</taxon>
        <taxon>Megaviricetes</taxon>
        <taxon>Pimascovirales</taxon>
        <taxon>Pimascovirales incertae sedis</taxon>
        <taxon>Iridoviridae</taxon>
        <taxon>Alphairidovirinae</taxon>
        <taxon>Lymphocystivirus</taxon>
        <taxon>Lymphocystivirus paralichthys1</taxon>
    </lineage>
</organism>
<evidence type="ECO:0000313" key="1">
    <source>
        <dbReference type="EMBL" id="BCB67479.1"/>
    </source>
</evidence>
<dbReference type="Proteomes" id="UP000501113">
    <property type="component" value="Segment"/>
</dbReference>
<proteinExistence type="predicted"/>
<protein>
    <recommendedName>
        <fullName evidence="2">Nucleotide-diphospho-sugar transferase domain-containing protein</fullName>
    </recommendedName>
</protein>
<sequence>MDSIIQYLFDDFKGFKPINYFKHKIHFVFTTWTCYCRQFMNKQQQDTLEKTASKLKHQNILFALIYSRLNMSLETERLINSTFTFKVLCIEDVIPKQFYNHIYLTGLTWMDHVRTIVIKHYEKFLIILECNDFENNKDNSIMYVDADIEFISDQFPDIYTAKGMCSYPQLNPTFAKADTSEKLKNPETAFDYVINGEAYANAHKDYILKKRHFKPSIAYGENCMIYIRYESINTFKSCVSDYSLSIDFHKNPSRGVSRCVDPFYIENHTFIYLQLVKHLQHRNDLSWTYI</sequence>
<accession>A0A6F8X2M1</accession>
<evidence type="ECO:0008006" key="2">
    <source>
        <dbReference type="Google" id="ProtNLM"/>
    </source>
</evidence>
<name>A0A6F8X2M1_9VIRU</name>
<dbReference type="EMBL" id="LC534415">
    <property type="protein sequence ID" value="BCB67479.1"/>
    <property type="molecule type" value="Genomic_DNA"/>
</dbReference>